<reference evidence="3 4" key="1">
    <citation type="submission" date="2014-03" db="EMBL/GenBank/DDBJ databases">
        <title>Draft genome of the hookworm Oesophagostomum dentatum.</title>
        <authorList>
            <person name="Mitreva M."/>
        </authorList>
    </citation>
    <scope>NUCLEOTIDE SEQUENCE [LARGE SCALE GENOMIC DNA]</scope>
    <source>
        <strain evidence="3 4">OD-Hann</strain>
    </source>
</reference>
<dbReference type="EMBL" id="KN559859">
    <property type="protein sequence ID" value="KHJ86611.1"/>
    <property type="molecule type" value="Genomic_DNA"/>
</dbReference>
<keyword evidence="4" id="KW-1185">Reference proteome</keyword>
<dbReference type="InterPro" id="IPR000742">
    <property type="entry name" value="EGF"/>
</dbReference>
<dbReference type="Proteomes" id="UP000053660">
    <property type="component" value="Unassembled WGS sequence"/>
</dbReference>
<evidence type="ECO:0000259" key="2">
    <source>
        <dbReference type="PROSITE" id="PS01186"/>
    </source>
</evidence>
<feature type="domain" description="EGF-like" evidence="1 2">
    <location>
        <begin position="282"/>
        <end position="293"/>
    </location>
</feature>
<sequence>MRETFAISADGTLTAIKPLKRSIRSVYSVPIVEQPMGGRPLSRTFIVGTSCFANVSMVFVDEDASATEILPEANATTLLIDPVTELDLKAMALGSSAICQPINNDRYEVSHVSSDCLVTIEQSIDADVIATAINNQTVEVALRALKILPKLESSMLQLVLYALPSGIAELLSELQRTYADLTFYPIAVDTVTYRTTLLLTILDRNHKVIAAKDSLDIVRSFLQKDEFPHILLESMETDLCANITCANAGVCRQRVLYKNRSLTLAAPGSIWSIPEGVGVARCDCKPGFTGEWCDDVKKCDDVTCPNGKCTLGGDCIRDCEKTCKK</sequence>
<dbReference type="PROSITE" id="PS00022">
    <property type="entry name" value="EGF_1"/>
    <property type="match status" value="1"/>
</dbReference>
<evidence type="ECO:0000313" key="3">
    <source>
        <dbReference type="EMBL" id="KHJ86611.1"/>
    </source>
</evidence>
<accession>A0A0B1SRV3</accession>
<gene>
    <name evidence="3" type="ORF">OESDEN_13631</name>
</gene>
<dbReference type="Gene3D" id="2.10.25.10">
    <property type="entry name" value="Laminin"/>
    <property type="match status" value="1"/>
</dbReference>
<protein>
    <recommendedName>
        <fullName evidence="1 2">EGF-like domain-containing protein</fullName>
    </recommendedName>
</protein>
<evidence type="ECO:0000313" key="4">
    <source>
        <dbReference type="Proteomes" id="UP000053660"/>
    </source>
</evidence>
<dbReference type="OrthoDB" id="6252479at2759"/>
<dbReference type="AlphaFoldDB" id="A0A0B1SRV3"/>
<name>A0A0B1SRV3_OESDE</name>
<proteinExistence type="predicted"/>
<dbReference type="PROSITE" id="PS01186">
    <property type="entry name" value="EGF_2"/>
    <property type="match status" value="1"/>
</dbReference>
<evidence type="ECO:0000259" key="1">
    <source>
        <dbReference type="PROSITE" id="PS00022"/>
    </source>
</evidence>
<organism evidence="3 4">
    <name type="scientific">Oesophagostomum dentatum</name>
    <name type="common">Nodular worm</name>
    <dbReference type="NCBI Taxonomy" id="61180"/>
    <lineage>
        <taxon>Eukaryota</taxon>
        <taxon>Metazoa</taxon>
        <taxon>Ecdysozoa</taxon>
        <taxon>Nematoda</taxon>
        <taxon>Chromadorea</taxon>
        <taxon>Rhabditida</taxon>
        <taxon>Rhabditina</taxon>
        <taxon>Rhabditomorpha</taxon>
        <taxon>Strongyloidea</taxon>
        <taxon>Strongylidae</taxon>
        <taxon>Oesophagostomum</taxon>
    </lineage>
</organism>